<evidence type="ECO:0000259" key="8">
    <source>
        <dbReference type="PROSITE" id="PS51715"/>
    </source>
</evidence>
<dbReference type="PROSITE" id="PS50011">
    <property type="entry name" value="PROTEIN_KINASE_DOM"/>
    <property type="match status" value="1"/>
</dbReference>
<dbReference type="InterPro" id="IPR008271">
    <property type="entry name" value="Ser/Thr_kinase_AS"/>
</dbReference>
<keyword evidence="1 5" id="KW-0547">Nucleotide-binding</keyword>
<dbReference type="InterPro" id="IPR017441">
    <property type="entry name" value="Protein_kinase_ATP_BS"/>
</dbReference>
<dbReference type="PROSITE" id="PS51715">
    <property type="entry name" value="G_GB1_RHD3"/>
    <property type="match status" value="1"/>
</dbReference>
<sequence length="1331" mass="155519">MNKVALKNLAEHPDVIRNPVAVISIAGAMREGKSFLLNLLVMYLESNLDCHWLDKPDTPIPYNFNWKGGIRRETRGVWIWSKPYLVQKKNGTKIALLLMDTQGCFDRSGARNDSNIFTFSTLLSSVQIYNLKEQIKENHLQPLAVFIDYAKESMKKAQSLQCFQTLLFLIRDWMVEDDFPFGKEGGDKYLEQEAFHYEGNDPDITMVRDQIRNAFTSTNCVLLPHPGMVIAGLTPKKPGTPICVKEMDDKFKDEIHHFLRILIDDFTIPLKVGQKDIVGEELLNFTSKLFDLLQTNDIENPASAMEEIAIKSKCEGSGLTRKHEEAQQKALQDYNKDSAALHNNHKEPYKELLEKKIKYCFQKHLGTWKANQTILHLQYNEKLLEIIGNYERLLKEDNPSAKEKVDEDFHKLFFGKPHYSQYEEKLKSRMKIIENKMEKAKEIHKRKEEKRGTKIIEQLQQHYNIWMDDLGHCTEEGLKTSHEKFQSNIFRNYEQLFETRYGHLYHEFRIRLVEMLEQSFRNYQHKRLEKENTLRKEYEELVNKTLKNFEKVLEDGKENAKEIALISFYENKPADETYYKEYYEKLVANMNRFQHHFENQQRLKKVSDELKGKEIVERLLKRYNAEMDQVGICKDEEFKRKENDIQTKILQDSEFITSFADLQKEIKEMLVGNLQENSISKKQALDVEKNKLRDKYEKLLEDVLTNYKGYLQKRHPNANELAMTDYKKRSPDDKYFYEEYSDKLDYKMKEVFNEYQKNEELVELSSRNLVFSICAAYEKSMKDAVEKDYSTESDFQQIHCKYEKQALTQFDERLKCPEYFDDIKSSSRNELKEKIVEIFVDCSNNRQRKENTLRKVYEKLVDKTLNDYEKVLEDGKKNAKESALTSFYENKPDNDTYYKEYYEKLVINIKKCQHHFENQQQLKKELENCKKELGNLESELRKSKEQNKKQLVDLTCNKDVIRQLTEEKRQLEQLENKKNSYATHIPLEQIWAIPGEEGSLGEGNFGCVRLGFTKANGAVAIKIFKVSGSREQIKETHNKVMKEIRNLKLSNHANVIRLEGYTTWRGAAGIIMEYMPAGDLHFFLTACNNHTPGFKIPDIPADIRLRICTDVASGVAFLHHGFTDQRITHGDLKPHNILLTYDLRCKVGDFGGTQFATCTDEVHGIPAGGRQEFTYCYASPERLLNRTIRTSKAMDVYSVSMIYYEVLARKAPFRGSGLSPGDIVEHVARQRMRPSLNDVESLKEQSSTDDKEIISLIEDEMKKCWSHSPEERPSTIDVRDVFERVLAAKDIPSIMRHVANITQHMDISIPSRRQGQCVRIDQIPSGSTTSR</sequence>
<dbReference type="PROSITE" id="PS00108">
    <property type="entry name" value="PROTEIN_KINASE_ST"/>
    <property type="match status" value="1"/>
</dbReference>
<keyword evidence="2 5" id="KW-0067">ATP-binding</keyword>
<dbReference type="PROSITE" id="PS00107">
    <property type="entry name" value="PROTEIN_KINASE_ATP"/>
    <property type="match status" value="1"/>
</dbReference>
<dbReference type="InterPro" id="IPR030386">
    <property type="entry name" value="G_GB1_RHD3_dom"/>
</dbReference>
<gene>
    <name evidence="9" type="ORF">CVLEPA_LOCUS24130</name>
</gene>
<feature type="binding site" evidence="5">
    <location>
        <position position="1022"/>
    </location>
    <ligand>
        <name>ATP</name>
        <dbReference type="ChEBI" id="CHEBI:30616"/>
    </ligand>
</feature>
<evidence type="ECO:0000256" key="4">
    <source>
        <dbReference type="PROSITE-ProRule" id="PRU01052"/>
    </source>
</evidence>
<dbReference type="InterPro" id="IPR015894">
    <property type="entry name" value="Guanylate-bd_N"/>
</dbReference>
<dbReference type="PANTHER" id="PTHR10751">
    <property type="entry name" value="GUANYLATE BINDING PROTEIN"/>
    <property type="match status" value="1"/>
</dbReference>
<evidence type="ECO:0000313" key="9">
    <source>
        <dbReference type="EMBL" id="CAK8691419.1"/>
    </source>
</evidence>
<comment type="similarity">
    <text evidence="4">Belongs to the TRAFAC class dynamin-like GTPase superfamily. GB1/RHD3 GTPase family.</text>
</comment>
<accession>A0ABP0GI31</accession>
<dbReference type="SMART" id="SM00220">
    <property type="entry name" value="S_TKc"/>
    <property type="match status" value="1"/>
</dbReference>
<reference evidence="9 10" key="1">
    <citation type="submission" date="2024-02" db="EMBL/GenBank/DDBJ databases">
        <authorList>
            <person name="Daric V."/>
            <person name="Darras S."/>
        </authorList>
    </citation>
    <scope>NUCLEOTIDE SEQUENCE [LARGE SCALE GENOMIC DNA]</scope>
</reference>
<dbReference type="SUPFAM" id="SSF52540">
    <property type="entry name" value="P-loop containing nucleoside triphosphate hydrolases"/>
    <property type="match status" value="1"/>
</dbReference>
<feature type="domain" description="GB1/RHD3-type G" evidence="8">
    <location>
        <begin position="17"/>
        <end position="271"/>
    </location>
</feature>
<proteinExistence type="inferred from homology"/>
<dbReference type="SUPFAM" id="SSF56112">
    <property type="entry name" value="Protein kinase-like (PK-like)"/>
    <property type="match status" value="1"/>
</dbReference>
<dbReference type="Gene3D" id="3.40.50.300">
    <property type="entry name" value="P-loop containing nucleotide triphosphate hydrolases"/>
    <property type="match status" value="1"/>
</dbReference>
<keyword evidence="10" id="KW-1185">Reference proteome</keyword>
<dbReference type="Gene3D" id="1.10.510.10">
    <property type="entry name" value="Transferase(Phosphotransferase) domain 1"/>
    <property type="match status" value="1"/>
</dbReference>
<dbReference type="InterPro" id="IPR027417">
    <property type="entry name" value="P-loop_NTPase"/>
</dbReference>
<organism evidence="9 10">
    <name type="scientific">Clavelina lepadiformis</name>
    <name type="common">Light-bulb sea squirt</name>
    <name type="synonym">Ascidia lepadiformis</name>
    <dbReference type="NCBI Taxonomy" id="159417"/>
    <lineage>
        <taxon>Eukaryota</taxon>
        <taxon>Metazoa</taxon>
        <taxon>Chordata</taxon>
        <taxon>Tunicata</taxon>
        <taxon>Ascidiacea</taxon>
        <taxon>Aplousobranchia</taxon>
        <taxon>Clavelinidae</taxon>
        <taxon>Clavelina</taxon>
    </lineage>
</organism>
<dbReference type="Pfam" id="PF02263">
    <property type="entry name" value="GBP"/>
    <property type="match status" value="1"/>
</dbReference>
<evidence type="ECO:0000256" key="3">
    <source>
        <dbReference type="ARBA" id="ARBA00023134"/>
    </source>
</evidence>
<dbReference type="Proteomes" id="UP001642483">
    <property type="component" value="Unassembled WGS sequence"/>
</dbReference>
<evidence type="ECO:0000256" key="5">
    <source>
        <dbReference type="PROSITE-ProRule" id="PRU10141"/>
    </source>
</evidence>
<evidence type="ECO:0000256" key="1">
    <source>
        <dbReference type="ARBA" id="ARBA00022741"/>
    </source>
</evidence>
<dbReference type="InterPro" id="IPR011009">
    <property type="entry name" value="Kinase-like_dom_sf"/>
</dbReference>
<feature type="domain" description="Protein kinase" evidence="7">
    <location>
        <begin position="994"/>
        <end position="1286"/>
    </location>
</feature>
<feature type="coiled-coil region" evidence="6">
    <location>
        <begin position="912"/>
        <end position="984"/>
    </location>
</feature>
<keyword evidence="6" id="KW-0175">Coiled coil</keyword>
<keyword evidence="3" id="KW-0342">GTP-binding</keyword>
<evidence type="ECO:0000313" key="10">
    <source>
        <dbReference type="Proteomes" id="UP001642483"/>
    </source>
</evidence>
<protein>
    <submittedName>
        <fullName evidence="9">Uncharacterized protein</fullName>
    </submittedName>
</protein>
<dbReference type="EMBL" id="CAWYQH010000119">
    <property type="protein sequence ID" value="CAK8691419.1"/>
    <property type="molecule type" value="Genomic_DNA"/>
</dbReference>
<feature type="coiled-coil region" evidence="6">
    <location>
        <begin position="423"/>
        <end position="450"/>
    </location>
</feature>
<name>A0ABP0GI31_CLALP</name>
<evidence type="ECO:0000259" key="7">
    <source>
        <dbReference type="PROSITE" id="PS50011"/>
    </source>
</evidence>
<evidence type="ECO:0000256" key="6">
    <source>
        <dbReference type="SAM" id="Coils"/>
    </source>
</evidence>
<dbReference type="Pfam" id="PF00069">
    <property type="entry name" value="Pkinase"/>
    <property type="match status" value="1"/>
</dbReference>
<evidence type="ECO:0000256" key="2">
    <source>
        <dbReference type="ARBA" id="ARBA00022840"/>
    </source>
</evidence>
<dbReference type="InterPro" id="IPR000719">
    <property type="entry name" value="Prot_kinase_dom"/>
</dbReference>
<comment type="caution">
    <text evidence="9">The sequence shown here is derived from an EMBL/GenBank/DDBJ whole genome shotgun (WGS) entry which is preliminary data.</text>
</comment>